<dbReference type="InterPro" id="IPR011044">
    <property type="entry name" value="Quino_amine_DH_bsu"/>
</dbReference>
<dbReference type="GO" id="GO:0008430">
    <property type="term" value="F:selenium binding"/>
    <property type="evidence" value="ECO:0007669"/>
    <property type="project" value="InterPro"/>
</dbReference>
<dbReference type="Pfam" id="PF05694">
    <property type="entry name" value="SBP56"/>
    <property type="match status" value="1"/>
</dbReference>
<organism evidence="3 4">
    <name type="scientific">Candidatus Thiodiazotropha endoloripes</name>
    <dbReference type="NCBI Taxonomy" id="1818881"/>
    <lineage>
        <taxon>Bacteria</taxon>
        <taxon>Pseudomonadati</taxon>
        <taxon>Pseudomonadota</taxon>
        <taxon>Gammaproteobacteria</taxon>
        <taxon>Chromatiales</taxon>
        <taxon>Sedimenticolaceae</taxon>
        <taxon>Candidatus Thiodiazotropha</taxon>
    </lineage>
</organism>
<keyword evidence="4" id="KW-1185">Reference proteome</keyword>
<dbReference type="EMBL" id="LVJZ01000003">
    <property type="protein sequence ID" value="ODB97374.1"/>
    <property type="molecule type" value="Genomic_DNA"/>
</dbReference>
<feature type="chain" id="PRO_5009119160" evidence="2">
    <location>
        <begin position="34"/>
        <end position="462"/>
    </location>
</feature>
<evidence type="ECO:0000313" key="4">
    <source>
        <dbReference type="Proteomes" id="UP000094849"/>
    </source>
</evidence>
<evidence type="ECO:0000256" key="2">
    <source>
        <dbReference type="SAM" id="SignalP"/>
    </source>
</evidence>
<dbReference type="PANTHER" id="PTHR23300">
    <property type="entry name" value="METHANETHIOL OXIDASE"/>
    <property type="match status" value="1"/>
</dbReference>
<comment type="similarity">
    <text evidence="1">Belongs to the selenium-binding protein family.</text>
</comment>
<protein>
    <submittedName>
        <fullName evidence="3">Selenium-binding protein</fullName>
    </submittedName>
</protein>
<dbReference type="InterPro" id="IPR008826">
    <property type="entry name" value="Se-bd"/>
</dbReference>
<sequence>MRLFKNKPAKSIALASVLAIGTTLFGATLPLQADETCQSPYMAKIVGQEDFVYVWTLGIEGMGDGQDKLVTVDVNPKSANYGKVVDSLSVGGRNEAHHSGFTDDRHYLWAGGLDTNKLFIFDVHTDPAKPKLHKVVTDFVEKSGGVVGPHTTYALPGRIMITGLSNNKDHGGRTALVEYTNEGEYIATHWMPTDQNLRGAEKSGKYADGYNYDVRVLPRRNIMLTSSFTGWSNYMMDFGKMLQDKEAMKRFGNTVVLWDLHSKIPKKVFDVPGAPLEIRCAWQPDHNWCVTTTALTSKIWLIYEDQQGEWQAEAVADVGDASKVPLPVDISISSDDSRLWVNTFMDGKTRLFDMTNPHKPKQVYEKVIGRQVNMASSSWDSTRIYYTSSLLANWDKKGEDNEQYFKSYVWNGEQLVEKFAIDFKALKLGRAHQMRFGAYSLYGQVRPEDRQISVAGLDNTGK</sequence>
<dbReference type="SUPFAM" id="SSF50969">
    <property type="entry name" value="YVTN repeat-like/Quinoprotein amine dehydrogenase"/>
    <property type="match status" value="1"/>
</dbReference>
<evidence type="ECO:0000256" key="1">
    <source>
        <dbReference type="ARBA" id="ARBA00005606"/>
    </source>
</evidence>
<feature type="signal peptide" evidence="2">
    <location>
        <begin position="1"/>
        <end position="33"/>
    </location>
</feature>
<gene>
    <name evidence="3" type="ORF">A3196_11755</name>
</gene>
<dbReference type="RefSeq" id="WP_069005145.1">
    <property type="nucleotide sequence ID" value="NZ_LVJW01000003.1"/>
</dbReference>
<comment type="caution">
    <text evidence="3">The sequence shown here is derived from an EMBL/GenBank/DDBJ whole genome shotgun (WGS) entry which is preliminary data.</text>
</comment>
<keyword evidence="2" id="KW-0732">Signal</keyword>
<evidence type="ECO:0000313" key="3">
    <source>
        <dbReference type="EMBL" id="ODB97374.1"/>
    </source>
</evidence>
<dbReference type="AlphaFoldDB" id="A0A1E2USC2"/>
<accession>A0A1E2USC2</accession>
<dbReference type="STRING" id="1818881.A3196_11755"/>
<dbReference type="Proteomes" id="UP000094849">
    <property type="component" value="Unassembled WGS sequence"/>
</dbReference>
<dbReference type="PANTHER" id="PTHR23300:SF0">
    <property type="entry name" value="METHANETHIOL OXIDASE"/>
    <property type="match status" value="1"/>
</dbReference>
<reference evidence="3 4" key="1">
    <citation type="submission" date="2016-03" db="EMBL/GenBank/DDBJ databases">
        <title>Chemosynthetic sulphur-oxidizing symbionts of marine invertebrate animals are capable of nitrogen fixation.</title>
        <authorList>
            <person name="Petersen J.M."/>
            <person name="Kemper A."/>
            <person name="Gruber-Vodicka H."/>
            <person name="Cardini U."/>
            <person name="Geest Mvander."/>
            <person name="Kleiner M."/>
            <person name="Bulgheresi S."/>
            <person name="Fussmann M."/>
            <person name="Herbold C."/>
            <person name="Seah B.K.B."/>
            <person name="Antony C.Paul."/>
            <person name="Liu D."/>
            <person name="Belitz A."/>
            <person name="Weber M."/>
        </authorList>
    </citation>
    <scope>NUCLEOTIDE SEQUENCE [LARGE SCALE GENOMIC DNA]</scope>
    <source>
        <strain evidence="3">G_D</strain>
    </source>
</reference>
<name>A0A1E2USC2_9GAMM</name>
<proteinExistence type="inferred from homology"/>
<dbReference type="OrthoDB" id="9768634at2"/>